<feature type="transmembrane region" description="Helical" evidence="1">
    <location>
        <begin position="172"/>
        <end position="192"/>
    </location>
</feature>
<evidence type="ECO:0000313" key="3">
    <source>
        <dbReference type="Proteomes" id="UP001165044"/>
    </source>
</evidence>
<proteinExistence type="predicted"/>
<gene>
    <name evidence="2" type="ORF">GETHED_10430</name>
</gene>
<accession>A0ABQ5PWX8</accession>
<keyword evidence="1" id="KW-0812">Transmembrane</keyword>
<feature type="transmembrane region" description="Helical" evidence="1">
    <location>
        <begin position="138"/>
        <end position="160"/>
    </location>
</feature>
<feature type="transmembrane region" description="Helical" evidence="1">
    <location>
        <begin position="223"/>
        <end position="246"/>
    </location>
</feature>
<feature type="transmembrane region" description="Helical" evidence="1">
    <location>
        <begin position="258"/>
        <end position="278"/>
    </location>
</feature>
<protein>
    <recommendedName>
        <fullName evidence="4">Transmembrane protein</fullName>
    </recommendedName>
</protein>
<keyword evidence="3" id="KW-1185">Reference proteome</keyword>
<feature type="transmembrane region" description="Helical" evidence="1">
    <location>
        <begin position="35"/>
        <end position="55"/>
    </location>
</feature>
<reference evidence="2" key="1">
    <citation type="journal article" date="2023" name="Antonie Van Leeuwenhoek">
        <title>Mesoterricola silvestris gen. nov., sp. nov., Mesoterricola sediminis sp. nov., Geothrix oryzae sp. nov., Geothrix edaphica sp. nov., Geothrix rubra sp. nov., and Geothrix limicola sp. nov., six novel members of Acidobacteriota isolated from soils.</title>
        <authorList>
            <person name="Itoh H."/>
            <person name="Sugisawa Y."/>
            <person name="Mise K."/>
            <person name="Xu Z."/>
            <person name="Kuniyasu M."/>
            <person name="Ushijima N."/>
            <person name="Kawano K."/>
            <person name="Kobayashi E."/>
            <person name="Shiratori Y."/>
            <person name="Masuda Y."/>
            <person name="Senoo K."/>
        </authorList>
    </citation>
    <scope>NUCLEOTIDE SEQUENCE</scope>
    <source>
        <strain evidence="2">Red802</strain>
    </source>
</reference>
<evidence type="ECO:0000256" key="1">
    <source>
        <dbReference type="SAM" id="Phobius"/>
    </source>
</evidence>
<sequence length="308" mass="34138">MTEDRPTTIHTEDALAPRNPWRFLRPGLPGGFTRWGWGLMAGWMLVLLGPVLGWAGHLRRAAGWSALPSHWGERISARDIWELWENGGLQHRLANSPTVHLFGLGLVIVLWCGWRMQAERAGLQARLGSWLLGALDTVLIGFLPVGLLAWLGDVALAWLGQLGIDGLGWMALFGRPLFWMAAVAALNLQWWFCRLGRAAGPLRGYRHHLADCFLRLWTHPVQWGLLSLGGAALRGVLPFLVLVLAWRMGGGTAFRVGLFLGLQLAVTVLNGWLMGWLLRATALFWAHDAEVRDARAAVKDLPREAAIN</sequence>
<keyword evidence="1" id="KW-1133">Transmembrane helix</keyword>
<evidence type="ECO:0000313" key="2">
    <source>
        <dbReference type="EMBL" id="GLH66679.1"/>
    </source>
</evidence>
<dbReference type="Proteomes" id="UP001165044">
    <property type="component" value="Unassembled WGS sequence"/>
</dbReference>
<organism evidence="2 3">
    <name type="scientific">Geothrix edaphica</name>
    <dbReference type="NCBI Taxonomy" id="2927976"/>
    <lineage>
        <taxon>Bacteria</taxon>
        <taxon>Pseudomonadati</taxon>
        <taxon>Acidobacteriota</taxon>
        <taxon>Holophagae</taxon>
        <taxon>Holophagales</taxon>
        <taxon>Holophagaceae</taxon>
        <taxon>Geothrix</taxon>
    </lineage>
</organism>
<evidence type="ECO:0008006" key="4">
    <source>
        <dbReference type="Google" id="ProtNLM"/>
    </source>
</evidence>
<comment type="caution">
    <text evidence="2">The sequence shown here is derived from an EMBL/GenBank/DDBJ whole genome shotgun (WGS) entry which is preliminary data.</text>
</comment>
<feature type="transmembrane region" description="Helical" evidence="1">
    <location>
        <begin position="99"/>
        <end position="118"/>
    </location>
</feature>
<name>A0ABQ5PWX8_9BACT</name>
<keyword evidence="1" id="KW-0472">Membrane</keyword>
<dbReference type="EMBL" id="BSDC01000001">
    <property type="protein sequence ID" value="GLH66679.1"/>
    <property type="molecule type" value="Genomic_DNA"/>
</dbReference>
<dbReference type="RefSeq" id="WP_285607176.1">
    <property type="nucleotide sequence ID" value="NZ_BSDC01000001.1"/>
</dbReference>